<dbReference type="AlphaFoldDB" id="A0A846TAC2"/>
<proteinExistence type="predicted"/>
<reference evidence="2 3" key="1">
    <citation type="submission" date="2020-03" db="EMBL/GenBank/DDBJ databases">
        <authorList>
            <person name="Sun Q."/>
        </authorList>
    </citation>
    <scope>NUCLEOTIDE SEQUENCE [LARGE SCALE GENOMIC DNA]</scope>
    <source>
        <strain evidence="2 3">KACC 21451</strain>
    </source>
</reference>
<comment type="caution">
    <text evidence="2">The sequence shown here is derived from an EMBL/GenBank/DDBJ whole genome shotgun (WGS) entry which is preliminary data.</text>
</comment>
<evidence type="ECO:0000313" key="2">
    <source>
        <dbReference type="EMBL" id="NKE05958.1"/>
    </source>
</evidence>
<dbReference type="PANTHER" id="PTHR46401">
    <property type="entry name" value="GLYCOSYLTRANSFERASE WBBK-RELATED"/>
    <property type="match status" value="1"/>
</dbReference>
<dbReference type="EMBL" id="JAAVUM010000006">
    <property type="protein sequence ID" value="NKE05958.1"/>
    <property type="molecule type" value="Genomic_DNA"/>
</dbReference>
<sequence length="428" mass="48768">MNLTLKNFIQKQYEIPSFVFTVSHQAAGLITKIYGREAQVFPNAVDESVFCVNGDKELGERPYLLMVGGESAAFKGIPDIIDAYEKVKEDFEIDLYWITPEEPSEKLRSRVTRVFVNPRQQKIGSLYRGAALYICGSTYENFPLPPLEAMSCGCPVVTTNNTGSLEYAVHGQNALICNMKDSVDMAEKIKEVLSDAALKESLITNGVATSNQYKWNNIIENILEYYKNIAGHGVLPDCTLDDWDIAIEEKACLYKEDYIKLKKMLLVTNADIVKAPVIYSIEKVPQIARWEVVAIRKNCDEGIVEECYCPVWPLKKLHLYDLKGYQSFLKKQYDKALEEFTQLYNGDTSKDKAVWAKWIVLTLIRLQRKQEAKRMLKQYIKEHPHNADFYKLGILAGEKEQQDPFSVEAIKLLGEATGSAEFFYKVEP</sequence>
<dbReference type="GO" id="GO:0009103">
    <property type="term" value="P:lipopolysaccharide biosynthetic process"/>
    <property type="evidence" value="ECO:0007669"/>
    <property type="project" value="TreeGrafter"/>
</dbReference>
<dbReference type="PANTHER" id="PTHR46401:SF2">
    <property type="entry name" value="GLYCOSYLTRANSFERASE WBBK-RELATED"/>
    <property type="match status" value="1"/>
</dbReference>
<protein>
    <submittedName>
        <fullName evidence="2">Glycosyltransferase family 4 protein</fullName>
    </submittedName>
</protein>
<gene>
    <name evidence="2" type="ORF">GWK17_10845</name>
</gene>
<dbReference type="Pfam" id="PF13692">
    <property type="entry name" value="Glyco_trans_1_4"/>
    <property type="match status" value="1"/>
</dbReference>
<dbReference type="SUPFAM" id="SSF53756">
    <property type="entry name" value="UDP-Glycosyltransferase/glycogen phosphorylase"/>
    <property type="match status" value="1"/>
</dbReference>
<evidence type="ECO:0000313" key="3">
    <source>
        <dbReference type="Proteomes" id="UP000587942"/>
    </source>
</evidence>
<keyword evidence="1 2" id="KW-0808">Transferase</keyword>
<accession>A0A846TAC2</accession>
<dbReference type="SUPFAM" id="SSF48452">
    <property type="entry name" value="TPR-like"/>
    <property type="match status" value="1"/>
</dbReference>
<evidence type="ECO:0000256" key="1">
    <source>
        <dbReference type="ARBA" id="ARBA00022679"/>
    </source>
</evidence>
<organism evidence="2 3">
    <name type="scientific">Mesobacillus selenatarsenatis</name>
    <dbReference type="NCBI Taxonomy" id="388741"/>
    <lineage>
        <taxon>Bacteria</taxon>
        <taxon>Bacillati</taxon>
        <taxon>Bacillota</taxon>
        <taxon>Bacilli</taxon>
        <taxon>Bacillales</taxon>
        <taxon>Bacillaceae</taxon>
        <taxon>Mesobacillus</taxon>
    </lineage>
</organism>
<dbReference type="Gene3D" id="1.25.40.10">
    <property type="entry name" value="Tetratricopeptide repeat domain"/>
    <property type="match status" value="1"/>
</dbReference>
<dbReference type="GO" id="GO:0016757">
    <property type="term" value="F:glycosyltransferase activity"/>
    <property type="evidence" value="ECO:0007669"/>
    <property type="project" value="TreeGrafter"/>
</dbReference>
<name>A0A846TAC2_9BACI</name>
<dbReference type="InterPro" id="IPR011990">
    <property type="entry name" value="TPR-like_helical_dom_sf"/>
</dbReference>
<dbReference type="Gene3D" id="3.40.50.2000">
    <property type="entry name" value="Glycogen Phosphorylase B"/>
    <property type="match status" value="2"/>
</dbReference>
<dbReference type="Proteomes" id="UP000587942">
    <property type="component" value="Unassembled WGS sequence"/>
</dbReference>
<dbReference type="RefSeq" id="WP_167832387.1">
    <property type="nucleotide sequence ID" value="NZ_JAAVUM010000006.1"/>
</dbReference>
<dbReference type="CDD" id="cd03801">
    <property type="entry name" value="GT4_PimA-like"/>
    <property type="match status" value="1"/>
</dbReference>